<feature type="transmembrane region" description="Helical" evidence="7">
    <location>
        <begin position="12"/>
        <end position="32"/>
    </location>
</feature>
<comment type="similarity">
    <text evidence="7">Belongs to the binding-protein-dependent transport system permease family.</text>
</comment>
<gene>
    <name evidence="9" type="ORF">CEG14_09685</name>
</gene>
<dbReference type="NCBIfam" id="NF008470">
    <property type="entry name" value="PRK11365.1"/>
    <property type="match status" value="1"/>
</dbReference>
<dbReference type="GO" id="GO:0005886">
    <property type="term" value="C:plasma membrane"/>
    <property type="evidence" value="ECO:0007669"/>
    <property type="project" value="UniProtKB-SubCell"/>
</dbReference>
<name>A0A261SEC4_9BORD</name>
<protein>
    <submittedName>
        <fullName evidence="9">ABC transporter permease</fullName>
    </submittedName>
</protein>
<dbReference type="SUPFAM" id="SSF161098">
    <property type="entry name" value="MetI-like"/>
    <property type="match status" value="1"/>
</dbReference>
<accession>A0A261SEC4</accession>
<sequence>MTGAQPQLRSAWWRAALPWLVPVGIVLVWEAAARLGWLSSRILPAPAAVVEAAWSLARSGELWEHVRVSALRALVGLLVGAGAGLALGLLNGLSRTAETLLDTTLQMLRNIPVLALIPLVILWFGIDESAKLVLLALGVFFPMYINTLHGLRAVDPALIEMGRSYGLRGWTLFRDVILPGALPAMLVGLRFSLGLVWVILIVTETISARSGIGYMTMNAREFLQTDIVLLGIVLYALLGKAADLVARALERRLLRWNPAYQPA</sequence>
<dbReference type="RefSeq" id="WP_094826166.1">
    <property type="nucleotide sequence ID" value="NZ_NEVL01000003.1"/>
</dbReference>
<evidence type="ECO:0000256" key="3">
    <source>
        <dbReference type="ARBA" id="ARBA00022475"/>
    </source>
</evidence>
<feature type="transmembrane region" description="Helical" evidence="7">
    <location>
        <begin position="222"/>
        <end position="246"/>
    </location>
</feature>
<evidence type="ECO:0000256" key="6">
    <source>
        <dbReference type="ARBA" id="ARBA00023136"/>
    </source>
</evidence>
<evidence type="ECO:0000256" key="2">
    <source>
        <dbReference type="ARBA" id="ARBA00022448"/>
    </source>
</evidence>
<feature type="transmembrane region" description="Helical" evidence="7">
    <location>
        <begin position="132"/>
        <end position="151"/>
    </location>
</feature>
<dbReference type="InterPro" id="IPR035906">
    <property type="entry name" value="MetI-like_sf"/>
</dbReference>
<comment type="caution">
    <text evidence="9">The sequence shown here is derived from an EMBL/GenBank/DDBJ whole genome shotgun (WGS) entry which is preliminary data.</text>
</comment>
<feature type="domain" description="ABC transmembrane type-1" evidence="8">
    <location>
        <begin position="62"/>
        <end position="246"/>
    </location>
</feature>
<evidence type="ECO:0000313" key="10">
    <source>
        <dbReference type="Proteomes" id="UP000217005"/>
    </source>
</evidence>
<comment type="subcellular location">
    <subcellularLocation>
        <location evidence="1 7">Cell membrane</location>
        <topology evidence="1 7">Multi-pass membrane protein</topology>
    </subcellularLocation>
</comment>
<proteinExistence type="inferred from homology"/>
<dbReference type="FunFam" id="1.10.3720.10:FF:000003">
    <property type="entry name" value="Aliphatic sulfonate ABC transporter permease"/>
    <property type="match status" value="1"/>
</dbReference>
<dbReference type="Proteomes" id="UP000217005">
    <property type="component" value="Unassembled WGS sequence"/>
</dbReference>
<evidence type="ECO:0000313" key="9">
    <source>
        <dbReference type="EMBL" id="OZI35357.1"/>
    </source>
</evidence>
<dbReference type="PANTHER" id="PTHR30151:SF38">
    <property type="entry name" value="ALIPHATIC SULFONATES TRANSPORT PERMEASE PROTEIN SSUC-RELATED"/>
    <property type="match status" value="1"/>
</dbReference>
<feature type="transmembrane region" description="Helical" evidence="7">
    <location>
        <begin position="70"/>
        <end position="90"/>
    </location>
</feature>
<dbReference type="GO" id="GO:0042918">
    <property type="term" value="P:alkanesulfonate transmembrane transport"/>
    <property type="evidence" value="ECO:0007669"/>
    <property type="project" value="UniProtKB-ARBA"/>
</dbReference>
<dbReference type="InterPro" id="IPR000515">
    <property type="entry name" value="MetI-like"/>
</dbReference>
<keyword evidence="5 7" id="KW-1133">Transmembrane helix</keyword>
<reference evidence="9 10" key="1">
    <citation type="submission" date="2017-05" db="EMBL/GenBank/DDBJ databases">
        <title>Complete and WGS of Bordetella genogroups.</title>
        <authorList>
            <person name="Spilker T."/>
            <person name="LiPuma J."/>
        </authorList>
    </citation>
    <scope>NUCLEOTIDE SEQUENCE [LARGE SCALE GENOMIC DNA]</scope>
    <source>
        <strain evidence="9 10">AU17610</strain>
    </source>
</reference>
<dbReference type="Pfam" id="PF00528">
    <property type="entry name" value="BPD_transp_1"/>
    <property type="match status" value="1"/>
</dbReference>
<keyword evidence="3" id="KW-1003">Cell membrane</keyword>
<keyword evidence="2 7" id="KW-0813">Transport</keyword>
<keyword evidence="4 7" id="KW-0812">Transmembrane</keyword>
<dbReference type="EMBL" id="NEVL01000003">
    <property type="protein sequence ID" value="OZI35357.1"/>
    <property type="molecule type" value="Genomic_DNA"/>
</dbReference>
<dbReference type="OrthoDB" id="8138334at2"/>
<dbReference type="PANTHER" id="PTHR30151">
    <property type="entry name" value="ALKANE SULFONATE ABC TRANSPORTER-RELATED, MEMBRANE SUBUNIT"/>
    <property type="match status" value="1"/>
</dbReference>
<dbReference type="Gene3D" id="1.10.3720.10">
    <property type="entry name" value="MetI-like"/>
    <property type="match status" value="1"/>
</dbReference>
<keyword evidence="6 7" id="KW-0472">Membrane</keyword>
<feature type="transmembrane region" description="Helical" evidence="7">
    <location>
        <begin position="172"/>
        <end position="202"/>
    </location>
</feature>
<feature type="transmembrane region" description="Helical" evidence="7">
    <location>
        <begin position="110"/>
        <end position="126"/>
    </location>
</feature>
<evidence type="ECO:0000256" key="7">
    <source>
        <dbReference type="RuleBase" id="RU363032"/>
    </source>
</evidence>
<dbReference type="CDD" id="cd06261">
    <property type="entry name" value="TM_PBP2"/>
    <property type="match status" value="1"/>
</dbReference>
<organism evidence="9 10">
    <name type="scientific">Bordetella genomosp. 1</name>
    <dbReference type="NCBI Taxonomy" id="1395607"/>
    <lineage>
        <taxon>Bacteria</taxon>
        <taxon>Pseudomonadati</taxon>
        <taxon>Pseudomonadota</taxon>
        <taxon>Betaproteobacteria</taxon>
        <taxon>Burkholderiales</taxon>
        <taxon>Alcaligenaceae</taxon>
        <taxon>Bordetella</taxon>
    </lineage>
</organism>
<dbReference type="PROSITE" id="PS50928">
    <property type="entry name" value="ABC_TM1"/>
    <property type="match status" value="1"/>
</dbReference>
<evidence type="ECO:0000256" key="5">
    <source>
        <dbReference type="ARBA" id="ARBA00022989"/>
    </source>
</evidence>
<evidence type="ECO:0000259" key="8">
    <source>
        <dbReference type="PROSITE" id="PS50928"/>
    </source>
</evidence>
<evidence type="ECO:0000256" key="4">
    <source>
        <dbReference type="ARBA" id="ARBA00022692"/>
    </source>
</evidence>
<dbReference type="AlphaFoldDB" id="A0A261SEC4"/>
<evidence type="ECO:0000256" key="1">
    <source>
        <dbReference type="ARBA" id="ARBA00004651"/>
    </source>
</evidence>